<dbReference type="Pfam" id="PF02615">
    <property type="entry name" value="Ldh_2"/>
    <property type="match status" value="1"/>
</dbReference>
<accession>D1C765</accession>
<reference evidence="4" key="1">
    <citation type="submission" date="2009-11" db="EMBL/GenBank/DDBJ databases">
        <title>The complete chromosome 1 of Sphaerobacter thermophilus DSM 20745.</title>
        <authorList>
            <person name="Lucas S."/>
            <person name="Copeland A."/>
            <person name="Lapidus A."/>
            <person name="Glavina del Rio T."/>
            <person name="Dalin E."/>
            <person name="Tice H."/>
            <person name="Bruce D."/>
            <person name="Goodwin L."/>
            <person name="Pitluck S."/>
            <person name="Kyrpides N."/>
            <person name="Mavromatis K."/>
            <person name="Ivanova N."/>
            <person name="Mikhailova N."/>
            <person name="LaButti K.M."/>
            <person name="Clum A."/>
            <person name="Sun H.I."/>
            <person name="Brettin T."/>
            <person name="Detter J.C."/>
            <person name="Han C."/>
            <person name="Larimer F."/>
            <person name="Land M."/>
            <person name="Hauser L."/>
            <person name="Markowitz V."/>
            <person name="Cheng J.F."/>
            <person name="Hugenholtz P."/>
            <person name="Woyke T."/>
            <person name="Wu D."/>
            <person name="Steenblock K."/>
            <person name="Schneider S."/>
            <person name="Pukall R."/>
            <person name="Goeker M."/>
            <person name="Klenk H.P."/>
            <person name="Eisen J.A."/>
        </authorList>
    </citation>
    <scope>NUCLEOTIDE SEQUENCE [LARGE SCALE GENOMIC DNA]</scope>
    <source>
        <strain evidence="4">ATCC 49802 / DSM 20745 / S 6022</strain>
    </source>
</reference>
<evidence type="ECO:0000313" key="3">
    <source>
        <dbReference type="EMBL" id="ACZ39711.1"/>
    </source>
</evidence>
<dbReference type="FunCoup" id="D1C765">
    <property type="interactions" value="43"/>
</dbReference>
<dbReference type="PANTHER" id="PTHR11091">
    <property type="entry name" value="OXIDOREDUCTASE-RELATED"/>
    <property type="match status" value="1"/>
</dbReference>
<dbReference type="RefSeq" id="WP_012872752.1">
    <property type="nucleotide sequence ID" value="NC_013523.1"/>
</dbReference>
<organism evidence="3 4">
    <name type="scientific">Sphaerobacter thermophilus (strain ATCC 49802 / DSM 20745 / KCCM 41009 / NCIMB 13125 / S 6022)</name>
    <dbReference type="NCBI Taxonomy" id="479434"/>
    <lineage>
        <taxon>Bacteria</taxon>
        <taxon>Pseudomonadati</taxon>
        <taxon>Thermomicrobiota</taxon>
        <taxon>Thermomicrobia</taxon>
        <taxon>Sphaerobacterales</taxon>
        <taxon>Sphaerobacterineae</taxon>
        <taxon>Sphaerobacteraceae</taxon>
        <taxon>Sphaerobacter</taxon>
    </lineage>
</organism>
<dbReference type="KEGG" id="sti:Sthe_2290"/>
<proteinExistence type="inferred from homology"/>
<keyword evidence="2" id="KW-0560">Oxidoreductase</keyword>
<evidence type="ECO:0000256" key="2">
    <source>
        <dbReference type="ARBA" id="ARBA00023002"/>
    </source>
</evidence>
<dbReference type="InterPro" id="IPR043144">
    <property type="entry name" value="Mal/L-sulf/L-lact_DH-like_ah"/>
</dbReference>
<dbReference type="EMBL" id="CP001823">
    <property type="protein sequence ID" value="ACZ39711.1"/>
    <property type="molecule type" value="Genomic_DNA"/>
</dbReference>
<dbReference type="Proteomes" id="UP000002027">
    <property type="component" value="Chromosome 1"/>
</dbReference>
<reference evidence="3 4" key="2">
    <citation type="journal article" date="2010" name="Stand. Genomic Sci.">
        <title>Complete genome sequence of Desulfohalobium retbaense type strain (HR(100)).</title>
        <authorList>
            <person name="Spring S."/>
            <person name="Nolan M."/>
            <person name="Lapidus A."/>
            <person name="Glavina Del Rio T."/>
            <person name="Copeland A."/>
            <person name="Tice H."/>
            <person name="Cheng J.F."/>
            <person name="Lucas S."/>
            <person name="Land M."/>
            <person name="Chen F."/>
            <person name="Bruce D."/>
            <person name="Goodwin L."/>
            <person name="Pitluck S."/>
            <person name="Ivanova N."/>
            <person name="Mavromatis K."/>
            <person name="Mikhailova N."/>
            <person name="Pati A."/>
            <person name="Chen A."/>
            <person name="Palaniappan K."/>
            <person name="Hauser L."/>
            <person name="Chang Y.J."/>
            <person name="Jeffries C.D."/>
            <person name="Munk C."/>
            <person name="Kiss H."/>
            <person name="Chain P."/>
            <person name="Han C."/>
            <person name="Brettin T."/>
            <person name="Detter J.C."/>
            <person name="Schuler E."/>
            <person name="Goker M."/>
            <person name="Rohde M."/>
            <person name="Bristow J."/>
            <person name="Eisen J.A."/>
            <person name="Markowitz V."/>
            <person name="Hugenholtz P."/>
            <person name="Kyrpides N.C."/>
            <person name="Klenk H.P."/>
        </authorList>
    </citation>
    <scope>NUCLEOTIDE SEQUENCE [LARGE SCALE GENOMIC DNA]</scope>
    <source>
        <strain evidence="4">ATCC 49802 / DSM 20745 / S 6022</strain>
    </source>
</reference>
<dbReference type="Gene3D" id="1.10.1530.10">
    <property type="match status" value="1"/>
</dbReference>
<dbReference type="AlphaFoldDB" id="D1C765"/>
<protein>
    <submittedName>
        <fullName evidence="3">Malate/L-lactate dehydrogenase</fullName>
    </submittedName>
</protein>
<sequence length="355" mass="38238">MGEPNVRVDAAVLQQFTADVLVGFGLSRDEAAITAEVLIASDIRGIDSHGVPRLGYYAERLRKGLINLTPNFRVITETPATIAFDADNGMGHPAAYRAMRRCIEKARETGLCMATVRHSNHFGIAGYYAMMALEEGLCGVAMTNATPLVIPTFAREPYLSTAPIAVAIPAGRERPIVVDLATSTVAWGKIEIARREEKPIPWGWALDAEGNITTDPFAAVALTPLGATRELGSHKGYALALVVEVLCGQLAGAAWSRYVAGSRTVPPRPANIGHAFMAWRIDAFRPEEEFLAEIDQMLAELRAAEPVEGQPRVYVPGDPEDLAEADRRANGIPVHPKVLAELRALGDEVGVPAPF</sequence>
<dbReference type="HOGENOM" id="CLU_040452_3_1_0"/>
<dbReference type="InterPro" id="IPR036111">
    <property type="entry name" value="Mal/L-sulfo/L-lacto_DH-like_sf"/>
</dbReference>
<dbReference type="GO" id="GO:0016491">
    <property type="term" value="F:oxidoreductase activity"/>
    <property type="evidence" value="ECO:0007669"/>
    <property type="project" value="UniProtKB-KW"/>
</dbReference>
<dbReference type="InterPro" id="IPR003767">
    <property type="entry name" value="Malate/L-lactate_DH-like"/>
</dbReference>
<dbReference type="PANTHER" id="PTHR11091:SF0">
    <property type="entry name" value="MALATE DEHYDROGENASE"/>
    <property type="match status" value="1"/>
</dbReference>
<dbReference type="OrthoDB" id="9769447at2"/>
<name>D1C765_SPHTD</name>
<dbReference type="InterPro" id="IPR043143">
    <property type="entry name" value="Mal/L-sulf/L-lact_DH-like_NADP"/>
</dbReference>
<dbReference type="InParanoid" id="D1C765"/>
<evidence type="ECO:0000313" key="4">
    <source>
        <dbReference type="Proteomes" id="UP000002027"/>
    </source>
</evidence>
<gene>
    <name evidence="3" type="ordered locus">Sthe_2290</name>
</gene>
<keyword evidence="4" id="KW-1185">Reference proteome</keyword>
<dbReference type="eggNOG" id="COG2055">
    <property type="taxonomic scope" value="Bacteria"/>
</dbReference>
<comment type="similarity">
    <text evidence="1">Belongs to the LDH2/MDH2 oxidoreductase family.</text>
</comment>
<dbReference type="Gene3D" id="3.30.1370.60">
    <property type="entry name" value="Hypothetical oxidoreductase yiak, domain 2"/>
    <property type="match status" value="1"/>
</dbReference>
<evidence type="ECO:0000256" key="1">
    <source>
        <dbReference type="ARBA" id="ARBA00006056"/>
    </source>
</evidence>
<dbReference type="STRING" id="479434.Sthe_2290"/>
<dbReference type="SUPFAM" id="SSF89733">
    <property type="entry name" value="L-sulfolactate dehydrogenase-like"/>
    <property type="match status" value="1"/>
</dbReference>